<dbReference type="Proteomes" id="UP000063781">
    <property type="component" value="Chromosome"/>
</dbReference>
<proteinExistence type="inferred from homology"/>
<dbReference type="PANTHER" id="PTHR43116">
    <property type="entry name" value="PEPTIDE CHAIN RELEASE FACTOR 2"/>
    <property type="match status" value="1"/>
</dbReference>
<name>A0A109UGE5_9FIRM</name>
<dbReference type="InterPro" id="IPR004374">
    <property type="entry name" value="PrfB"/>
</dbReference>
<gene>
    <name evidence="5" type="primary">prfB</name>
    <name evidence="9" type="ORF">AOC36_00400</name>
</gene>
<evidence type="ECO:0000256" key="1">
    <source>
        <dbReference type="ARBA" id="ARBA00002613"/>
    </source>
</evidence>
<evidence type="ECO:0000256" key="4">
    <source>
        <dbReference type="ARBA" id="ARBA00022917"/>
    </source>
</evidence>
<dbReference type="InterPro" id="IPR005139">
    <property type="entry name" value="PCRF"/>
</dbReference>
<dbReference type="InterPro" id="IPR000352">
    <property type="entry name" value="Pep_chain_release_fac_I"/>
</dbReference>
<dbReference type="KEGG" id="erl:AOC36_00400"/>
<evidence type="ECO:0000313" key="9">
    <source>
        <dbReference type="EMBL" id="AMC92507.1"/>
    </source>
</evidence>
<dbReference type="PROSITE" id="PS00745">
    <property type="entry name" value="RF_PROK_I"/>
    <property type="match status" value="1"/>
</dbReference>
<feature type="domain" description="Prokaryotic-type class I peptide chain release factors" evidence="8">
    <location>
        <begin position="224"/>
        <end position="240"/>
    </location>
</feature>
<comment type="PTM">
    <text evidence="5">Methylated by PrmC. Methylation increases the termination efficiency of RF2.</text>
</comment>
<protein>
    <recommendedName>
        <fullName evidence="5 6">Peptide chain release factor 2</fullName>
        <shortName evidence="5">RF-2</shortName>
    </recommendedName>
</protein>
<reference evidence="9 10" key="1">
    <citation type="submission" date="2015-10" db="EMBL/GenBank/DDBJ databases">
        <title>Erysipelothrix larvae sp. LV19 isolated from the larval gut of the rhinoceros beetle, Trypoxylus dichotomus.</title>
        <authorList>
            <person name="Lim S."/>
            <person name="Kim B.-C."/>
        </authorList>
    </citation>
    <scope>NUCLEOTIDE SEQUENCE [LARGE SCALE GENOMIC DNA]</scope>
    <source>
        <strain evidence="9 10">LV19</strain>
    </source>
</reference>
<accession>A0A109UGE5</accession>
<evidence type="ECO:0000313" key="10">
    <source>
        <dbReference type="Proteomes" id="UP000063781"/>
    </source>
</evidence>
<keyword evidence="10" id="KW-1185">Reference proteome</keyword>
<dbReference type="InterPro" id="IPR045853">
    <property type="entry name" value="Pep_chain_release_fac_I_sf"/>
</dbReference>
<dbReference type="Pfam" id="PF03462">
    <property type="entry name" value="PCRF"/>
    <property type="match status" value="1"/>
</dbReference>
<sequence>MIHFDVATKRNQIKELEDGMLVDGFWDDHKQSQQHIQTLNQLKNLVETFDDLSSRTEFCSEGIELIKDTMDEEFKASLEEELTSLDKDMDSFSVLVLLSHDYDQKNAILELHPGAGGTESQDFAQMLYRMYTRWAQKHNFKLEVLDYLDGDEAGIKSVTVLVKGPYAYGYLKAEKGVHRLVRISPFDSSGRRHTSFASVDVAPEFDESVEITINPEDISVDTMRASGAGGQHINKTDSAVRITHHPTGIVVSCQSGRSQLQNREEALNMLKSKLYQLEIEAQQAKIAQLKGDQKLIEWGSQIRSYVVHPYTMVKDHRTTHETSQLQDVLDGDIDDFIEAYLKMNIRG</sequence>
<evidence type="ECO:0000256" key="3">
    <source>
        <dbReference type="ARBA" id="ARBA00022481"/>
    </source>
</evidence>
<evidence type="ECO:0000256" key="7">
    <source>
        <dbReference type="SAM" id="Coils"/>
    </source>
</evidence>
<keyword evidence="7" id="KW-0175">Coiled coil</keyword>
<feature type="modified residue" description="N5-methylglutamine" evidence="5">
    <location>
        <position position="231"/>
    </location>
</feature>
<dbReference type="HAMAP" id="MF_00094">
    <property type="entry name" value="Rel_fac_2"/>
    <property type="match status" value="1"/>
</dbReference>
<keyword evidence="5" id="KW-0963">Cytoplasm</keyword>
<keyword evidence="3 5" id="KW-0488">Methylation</keyword>
<dbReference type="GO" id="GO:0016149">
    <property type="term" value="F:translation release factor activity, codon specific"/>
    <property type="evidence" value="ECO:0007669"/>
    <property type="project" value="UniProtKB-UniRule"/>
</dbReference>
<keyword evidence="4 5" id="KW-0648">Protein biosynthesis</keyword>
<dbReference type="NCBIfam" id="TIGR00020">
    <property type="entry name" value="prfB"/>
    <property type="match status" value="1"/>
</dbReference>
<dbReference type="SUPFAM" id="SSF75620">
    <property type="entry name" value="Release factor"/>
    <property type="match status" value="1"/>
</dbReference>
<evidence type="ECO:0000259" key="8">
    <source>
        <dbReference type="PROSITE" id="PS00745"/>
    </source>
</evidence>
<evidence type="ECO:0000256" key="2">
    <source>
        <dbReference type="ARBA" id="ARBA00010835"/>
    </source>
</evidence>
<dbReference type="Pfam" id="PF00472">
    <property type="entry name" value="RF-1"/>
    <property type="match status" value="1"/>
</dbReference>
<dbReference type="AlphaFoldDB" id="A0A109UGE5"/>
<dbReference type="FunFam" id="3.30.160.20:FF:000004">
    <property type="entry name" value="Peptide chain release factor 1"/>
    <property type="match status" value="1"/>
</dbReference>
<dbReference type="OrthoDB" id="9806673at2"/>
<dbReference type="EMBL" id="CP013213">
    <property type="protein sequence ID" value="AMC92507.1"/>
    <property type="molecule type" value="Genomic_DNA"/>
</dbReference>
<dbReference type="SMART" id="SM00937">
    <property type="entry name" value="PCRF"/>
    <property type="match status" value="1"/>
</dbReference>
<evidence type="ECO:0000256" key="5">
    <source>
        <dbReference type="HAMAP-Rule" id="MF_00094"/>
    </source>
</evidence>
<dbReference type="PANTHER" id="PTHR43116:SF3">
    <property type="entry name" value="CLASS I PEPTIDE CHAIN RELEASE FACTOR"/>
    <property type="match status" value="1"/>
</dbReference>
<comment type="similarity">
    <text evidence="2 5">Belongs to the prokaryotic/mitochondrial release factor family.</text>
</comment>
<dbReference type="Gene3D" id="3.30.160.20">
    <property type="match status" value="1"/>
</dbReference>
<dbReference type="GO" id="GO:0005737">
    <property type="term" value="C:cytoplasm"/>
    <property type="evidence" value="ECO:0007669"/>
    <property type="project" value="UniProtKB-SubCell"/>
</dbReference>
<comment type="function">
    <text evidence="1 5">Peptide chain release factor 2 directs the termination of translation in response to the peptide chain termination codons UGA and UAA.</text>
</comment>
<comment type="subcellular location">
    <subcellularLocation>
        <location evidence="5">Cytoplasm</location>
    </subcellularLocation>
</comment>
<feature type="coiled-coil region" evidence="7">
    <location>
        <begin position="260"/>
        <end position="292"/>
    </location>
</feature>
<organism evidence="9 10">
    <name type="scientific">Erysipelothrix larvae</name>
    <dbReference type="NCBI Taxonomy" id="1514105"/>
    <lineage>
        <taxon>Bacteria</taxon>
        <taxon>Bacillati</taxon>
        <taxon>Bacillota</taxon>
        <taxon>Erysipelotrichia</taxon>
        <taxon>Erysipelotrichales</taxon>
        <taxon>Erysipelotrichaceae</taxon>
        <taxon>Erysipelothrix</taxon>
    </lineage>
</organism>
<dbReference type="STRING" id="1514105.AOC36_00400"/>
<evidence type="ECO:0000256" key="6">
    <source>
        <dbReference type="NCBIfam" id="TIGR00020"/>
    </source>
</evidence>
<dbReference type="Gene3D" id="1.20.58.410">
    <property type="entry name" value="Release factor"/>
    <property type="match status" value="1"/>
</dbReference>
<dbReference type="Gene3D" id="3.30.70.1660">
    <property type="match status" value="1"/>
</dbReference>